<feature type="region of interest" description="Disordered" evidence="1">
    <location>
        <begin position="157"/>
        <end position="219"/>
    </location>
</feature>
<keyword evidence="3" id="KW-1185">Reference proteome</keyword>
<organism evidence="2 3">
    <name type="scientific">Neobacillus ginsengisoli</name>
    <dbReference type="NCBI Taxonomy" id="904295"/>
    <lineage>
        <taxon>Bacteria</taxon>
        <taxon>Bacillati</taxon>
        <taxon>Bacillota</taxon>
        <taxon>Bacilli</taxon>
        <taxon>Bacillales</taxon>
        <taxon>Bacillaceae</taxon>
        <taxon>Neobacillus</taxon>
    </lineage>
</organism>
<evidence type="ECO:0008006" key="4">
    <source>
        <dbReference type="Google" id="ProtNLM"/>
    </source>
</evidence>
<dbReference type="Pfam" id="PF14181">
    <property type="entry name" value="YqfQ"/>
    <property type="match status" value="1"/>
</dbReference>
<evidence type="ECO:0000313" key="2">
    <source>
        <dbReference type="EMBL" id="MDQ0197271.1"/>
    </source>
</evidence>
<accession>A0ABT9XNZ0</accession>
<reference evidence="2 3" key="1">
    <citation type="submission" date="2023-07" db="EMBL/GenBank/DDBJ databases">
        <title>Genomic Encyclopedia of Type Strains, Phase IV (KMG-IV): sequencing the most valuable type-strain genomes for metagenomic binning, comparative biology and taxonomic classification.</title>
        <authorList>
            <person name="Goeker M."/>
        </authorList>
    </citation>
    <scope>NUCLEOTIDE SEQUENCE [LARGE SCALE GENOMIC DNA]</scope>
    <source>
        <strain evidence="2 3">DSM 27594</strain>
    </source>
</reference>
<name>A0ABT9XNZ0_9BACI</name>
<comment type="caution">
    <text evidence="2">The sequence shown here is derived from an EMBL/GenBank/DDBJ whole genome shotgun (WGS) entry which is preliminary data.</text>
</comment>
<protein>
    <recommendedName>
        <fullName evidence="4">YqfQ-like protein</fullName>
    </recommendedName>
</protein>
<feature type="compositionally biased region" description="Basic and acidic residues" evidence="1">
    <location>
        <begin position="170"/>
        <end position="207"/>
    </location>
</feature>
<dbReference type="RefSeq" id="WP_307404044.1">
    <property type="nucleotide sequence ID" value="NZ_JAUSTW010000001.1"/>
</dbReference>
<evidence type="ECO:0000313" key="3">
    <source>
        <dbReference type="Proteomes" id="UP001224122"/>
    </source>
</evidence>
<dbReference type="EMBL" id="JAUSTW010000001">
    <property type="protein sequence ID" value="MDQ0197271.1"/>
    <property type="molecule type" value="Genomic_DNA"/>
</dbReference>
<proteinExistence type="predicted"/>
<dbReference type="Proteomes" id="UP001224122">
    <property type="component" value="Unassembled WGS sequence"/>
</dbReference>
<gene>
    <name evidence="2" type="ORF">J2S10_000376</name>
</gene>
<dbReference type="InterPro" id="IPR025571">
    <property type="entry name" value="YqfQ"/>
</dbReference>
<sequence length="219" mass="22807">MQPRPRFPMQGGMGPQMMGPGPNPFGGRGQMMNPFGGRNQMMGPGSNMFGGRNPMMGGPGQMGRGGGGLLSKLLGRGNQAAGVRGVGAMQGAGRAATGSGGGLLKSLSNPGGITSMLNNTQQVLKTAQSIGPMIQQYGPIVKNLPAMWKLYRGLKNAPDSTEETANASAKKTETVAETSVKDETEKHSSKNKQTEKRKKTAGEEASGKRKGSSVPKLYI</sequence>
<evidence type="ECO:0000256" key="1">
    <source>
        <dbReference type="SAM" id="MobiDB-lite"/>
    </source>
</evidence>